<gene>
    <name evidence="10" type="ORF">HY834_07015</name>
</gene>
<accession>A0A933NW36</accession>
<dbReference type="AlphaFoldDB" id="A0A933NW36"/>
<evidence type="ECO:0000256" key="3">
    <source>
        <dbReference type="ARBA" id="ARBA00022448"/>
    </source>
</evidence>
<feature type="signal peptide" evidence="9">
    <location>
        <begin position="1"/>
        <end position="27"/>
    </location>
</feature>
<dbReference type="InterPro" id="IPR006061">
    <property type="entry name" value="SBP_1_CS"/>
</dbReference>
<comment type="similarity">
    <text evidence="2">Belongs to the bacterial solute-binding protein 1 family.</text>
</comment>
<evidence type="ECO:0000256" key="7">
    <source>
        <dbReference type="ARBA" id="ARBA00049629"/>
    </source>
</evidence>
<dbReference type="PROSITE" id="PS01037">
    <property type="entry name" value="SBP_BACTERIAL_1"/>
    <property type="match status" value="1"/>
</dbReference>
<evidence type="ECO:0000313" key="10">
    <source>
        <dbReference type="EMBL" id="MBI4921484.1"/>
    </source>
</evidence>
<comment type="function">
    <text evidence="7">Part of a binding-protein-dependent transport system for a sugar.</text>
</comment>
<evidence type="ECO:0000313" key="11">
    <source>
        <dbReference type="Proteomes" id="UP000782610"/>
    </source>
</evidence>
<dbReference type="InterPro" id="IPR050490">
    <property type="entry name" value="Bact_solute-bd_prot1"/>
</dbReference>
<evidence type="ECO:0000256" key="8">
    <source>
        <dbReference type="ARBA" id="ARBA00049753"/>
    </source>
</evidence>
<keyword evidence="3" id="KW-0813">Transport</keyword>
<evidence type="ECO:0000256" key="9">
    <source>
        <dbReference type="SAM" id="SignalP"/>
    </source>
</evidence>
<comment type="subcellular location">
    <subcellularLocation>
        <location evidence="1">Periplasm</location>
    </subcellularLocation>
</comment>
<name>A0A933NW36_9HYPH</name>
<keyword evidence="5 9" id="KW-0732">Signal</keyword>
<dbReference type="Pfam" id="PF01547">
    <property type="entry name" value="SBP_bac_1"/>
    <property type="match status" value="1"/>
</dbReference>
<dbReference type="PANTHER" id="PTHR43649">
    <property type="entry name" value="ARABINOSE-BINDING PROTEIN-RELATED"/>
    <property type="match status" value="1"/>
</dbReference>
<dbReference type="GO" id="GO:0042597">
    <property type="term" value="C:periplasmic space"/>
    <property type="evidence" value="ECO:0007669"/>
    <property type="project" value="UniProtKB-SubCell"/>
</dbReference>
<reference evidence="10" key="1">
    <citation type="submission" date="2020-07" db="EMBL/GenBank/DDBJ databases">
        <title>Huge and variable diversity of episymbiotic CPR bacteria and DPANN archaea in groundwater ecosystems.</title>
        <authorList>
            <person name="He C.Y."/>
            <person name="Keren R."/>
            <person name="Whittaker M."/>
            <person name="Farag I.F."/>
            <person name="Doudna J."/>
            <person name="Cate J.H.D."/>
            <person name="Banfield J.F."/>
        </authorList>
    </citation>
    <scope>NUCLEOTIDE SEQUENCE</scope>
    <source>
        <strain evidence="10">NC_groundwater_1586_Pr3_B-0.1um_66_15</strain>
    </source>
</reference>
<sequence>MTFSVTRLTALAGTALVLVGVSAPAFAEPVTLTMETWRSEDAKAWNEVIIPAFEKTHPNIHIEYTPTEPTQYDATLLVKFQGGTAGDIIGCRAFDNPLNLYNQGYLGSVKDLGAVANFPAAKLVAWQTDDGSDTFCLPMVGTMHGFIYNKDAFTELGLSEPKTWEEFHTVLDKIKTDGRYTALALGTKDTWAGGTMGYLNIGPQFWHGEEGRLGIINGTAKFTDPQFVAPFAELARWGQYMAPGFEAQGYSDSQQLFTLGRAAIYPSGSWEIPGFRADGDFEMGAFKVPVEKDGDKCYVTDHTDLGIGMNAATKHPAEVKEFLEWTGGDEFAQLLADALPGLFPLSNSKPTFSDALATTFISWRSECEGTIRLPYQILGRGQPNLDAEISQDVANIIGGTQTPEDAAAQIQKDLDSWYKPAAK</sequence>
<dbReference type="SUPFAM" id="SSF53850">
    <property type="entry name" value="Periplasmic binding protein-like II"/>
    <property type="match status" value="1"/>
</dbReference>
<protein>
    <recommendedName>
        <fullName evidence="8">Probable sugar-binding periplasmic protein</fullName>
    </recommendedName>
</protein>
<dbReference type="PANTHER" id="PTHR43649:SF28">
    <property type="entry name" value="BINDING PROTEIN COMPONENT OF ABC SUGAR TRANSPORTER-RELATED"/>
    <property type="match status" value="1"/>
</dbReference>
<dbReference type="Gene3D" id="3.40.190.10">
    <property type="entry name" value="Periplasmic binding protein-like II"/>
    <property type="match status" value="1"/>
</dbReference>
<comment type="caution">
    <text evidence="10">The sequence shown here is derived from an EMBL/GenBank/DDBJ whole genome shotgun (WGS) entry which is preliminary data.</text>
</comment>
<dbReference type="GO" id="GO:0055085">
    <property type="term" value="P:transmembrane transport"/>
    <property type="evidence" value="ECO:0007669"/>
    <property type="project" value="InterPro"/>
</dbReference>
<evidence type="ECO:0000256" key="5">
    <source>
        <dbReference type="ARBA" id="ARBA00022729"/>
    </source>
</evidence>
<keyword evidence="6" id="KW-0574">Periplasm</keyword>
<keyword evidence="4" id="KW-0762">Sugar transport</keyword>
<proteinExistence type="inferred from homology"/>
<evidence type="ECO:0000256" key="4">
    <source>
        <dbReference type="ARBA" id="ARBA00022597"/>
    </source>
</evidence>
<dbReference type="InterPro" id="IPR006059">
    <property type="entry name" value="SBP"/>
</dbReference>
<evidence type="ECO:0000256" key="2">
    <source>
        <dbReference type="ARBA" id="ARBA00008520"/>
    </source>
</evidence>
<feature type="chain" id="PRO_5038032891" description="Probable sugar-binding periplasmic protein" evidence="9">
    <location>
        <begin position="28"/>
        <end position="423"/>
    </location>
</feature>
<evidence type="ECO:0000256" key="6">
    <source>
        <dbReference type="ARBA" id="ARBA00022764"/>
    </source>
</evidence>
<organism evidence="10 11">
    <name type="scientific">Devosia nanyangense</name>
    <dbReference type="NCBI Taxonomy" id="1228055"/>
    <lineage>
        <taxon>Bacteria</taxon>
        <taxon>Pseudomonadati</taxon>
        <taxon>Pseudomonadota</taxon>
        <taxon>Alphaproteobacteria</taxon>
        <taxon>Hyphomicrobiales</taxon>
        <taxon>Devosiaceae</taxon>
        <taxon>Devosia</taxon>
    </lineage>
</organism>
<dbReference type="Proteomes" id="UP000782610">
    <property type="component" value="Unassembled WGS sequence"/>
</dbReference>
<dbReference type="EMBL" id="JACRAF010000020">
    <property type="protein sequence ID" value="MBI4921484.1"/>
    <property type="molecule type" value="Genomic_DNA"/>
</dbReference>
<evidence type="ECO:0000256" key="1">
    <source>
        <dbReference type="ARBA" id="ARBA00004418"/>
    </source>
</evidence>